<dbReference type="Proteomes" id="UP001500957">
    <property type="component" value="Unassembled WGS sequence"/>
</dbReference>
<evidence type="ECO:0000259" key="1">
    <source>
        <dbReference type="Pfam" id="PF09407"/>
    </source>
</evidence>
<comment type="caution">
    <text evidence="3">The sequence shown here is derived from an EMBL/GenBank/DDBJ whole genome shotgun (WGS) entry which is preliminary data.</text>
</comment>
<dbReference type="RefSeq" id="WP_344603642.1">
    <property type="nucleotide sequence ID" value="NZ_BAAAHE010000012.1"/>
</dbReference>
<evidence type="ECO:0000313" key="3">
    <source>
        <dbReference type="EMBL" id="GAA0615799.1"/>
    </source>
</evidence>
<dbReference type="Pfam" id="PF09407">
    <property type="entry name" value="AbiEi_1"/>
    <property type="match status" value="1"/>
</dbReference>
<evidence type="ECO:0008006" key="5">
    <source>
        <dbReference type="Google" id="ProtNLM"/>
    </source>
</evidence>
<dbReference type="InterPro" id="IPR025159">
    <property type="entry name" value="AbiEi_N"/>
</dbReference>
<evidence type="ECO:0000313" key="4">
    <source>
        <dbReference type="Proteomes" id="UP001500957"/>
    </source>
</evidence>
<organism evidence="3 4">
    <name type="scientific">Sporichthya brevicatena</name>
    <dbReference type="NCBI Taxonomy" id="171442"/>
    <lineage>
        <taxon>Bacteria</taxon>
        <taxon>Bacillati</taxon>
        <taxon>Actinomycetota</taxon>
        <taxon>Actinomycetes</taxon>
        <taxon>Sporichthyales</taxon>
        <taxon>Sporichthyaceae</taxon>
        <taxon>Sporichthya</taxon>
    </lineage>
</organism>
<feature type="domain" description="AbiEi antitoxin N-terminal" evidence="2">
    <location>
        <begin position="8"/>
        <end position="51"/>
    </location>
</feature>
<reference evidence="4" key="1">
    <citation type="journal article" date="2019" name="Int. J. Syst. Evol. Microbiol.">
        <title>The Global Catalogue of Microorganisms (GCM) 10K type strain sequencing project: providing services to taxonomists for standard genome sequencing and annotation.</title>
        <authorList>
            <consortium name="The Broad Institute Genomics Platform"/>
            <consortium name="The Broad Institute Genome Sequencing Center for Infectious Disease"/>
            <person name="Wu L."/>
            <person name="Ma J."/>
        </authorList>
    </citation>
    <scope>NUCLEOTIDE SEQUENCE [LARGE SCALE GENOMIC DNA]</scope>
    <source>
        <strain evidence="4">JCM 10671</strain>
    </source>
</reference>
<accession>A0ABP3RST1</accession>
<name>A0ABP3RST1_9ACTN</name>
<dbReference type="EMBL" id="BAAAHE010000012">
    <property type="protein sequence ID" value="GAA0615799.1"/>
    <property type="molecule type" value="Genomic_DNA"/>
</dbReference>
<sequence>MDTRHALIFELAATQQHVVSAADVALCGVDDAEVDRLCRRGDWTRLRRGLYHPQPPPSDADVRLRLDCAAAIRALDIKDAAIAHVSAGRLWGAKWRTDPEDDRIWVACDVPKKPRYYPGLRILPAGLPDEHVTLLEGLPVSTPARTAVDLARHLHFEPGLVAVESLRFQHKISDAQLAAVLEECRGWPHIRRARRTIEFSTDLSESPLESDTRLAFLRAMVPPYRQQVEVVDALGVKRRLDFLFGLRAGVETDGRLKYSSPEDLWREKKRQDALLEVGFPLLRLTAADIYGDPRMLNRRIIDHMIRTGDWIEGVGPAHR</sequence>
<keyword evidence="4" id="KW-1185">Reference proteome</keyword>
<evidence type="ECO:0000259" key="2">
    <source>
        <dbReference type="Pfam" id="PF13338"/>
    </source>
</evidence>
<dbReference type="InterPro" id="IPR018547">
    <property type="entry name" value="AbiEi_C"/>
</dbReference>
<dbReference type="Pfam" id="PF13338">
    <property type="entry name" value="AbiEi_4"/>
    <property type="match status" value="1"/>
</dbReference>
<feature type="domain" description="AbiEi antitoxin C-terminal" evidence="1">
    <location>
        <begin position="120"/>
        <end position="193"/>
    </location>
</feature>
<protein>
    <recommendedName>
        <fullName evidence="5">Transcriptional regulator, AbiEi antitoxin, Type IV TA system</fullName>
    </recommendedName>
</protein>
<proteinExistence type="predicted"/>
<gene>
    <name evidence="3" type="ORF">GCM10009547_17220</name>
</gene>